<dbReference type="EMBL" id="JAYGHX010000012">
    <property type="protein sequence ID" value="MEA5392535.1"/>
    <property type="molecule type" value="Genomic_DNA"/>
</dbReference>
<accession>A0ABU5RXL9</accession>
<dbReference type="Proteomes" id="UP001304461">
    <property type="component" value="Unassembled WGS sequence"/>
</dbReference>
<feature type="transmembrane region" description="Helical" evidence="1">
    <location>
        <begin position="112"/>
        <end position="133"/>
    </location>
</feature>
<proteinExistence type="predicted"/>
<dbReference type="RefSeq" id="WP_323306480.1">
    <property type="nucleotide sequence ID" value="NZ_JAYGHX010000012.1"/>
</dbReference>
<feature type="transmembrane region" description="Helical" evidence="1">
    <location>
        <begin position="82"/>
        <end position="106"/>
    </location>
</feature>
<protein>
    <submittedName>
        <fullName evidence="2">Hepatitis C virus core protein</fullName>
    </submittedName>
</protein>
<keyword evidence="1" id="KW-0472">Membrane</keyword>
<feature type="transmembrane region" description="Helical" evidence="1">
    <location>
        <begin position="22"/>
        <end position="47"/>
    </location>
</feature>
<keyword evidence="1" id="KW-1133">Transmembrane helix</keyword>
<organism evidence="2 3">
    <name type="scientific">Cyanobium gracile UHCC 0139</name>
    <dbReference type="NCBI Taxonomy" id="3110308"/>
    <lineage>
        <taxon>Bacteria</taxon>
        <taxon>Bacillati</taxon>
        <taxon>Cyanobacteriota</taxon>
        <taxon>Cyanophyceae</taxon>
        <taxon>Synechococcales</taxon>
        <taxon>Prochlorococcaceae</taxon>
        <taxon>Cyanobium</taxon>
    </lineage>
</organism>
<keyword evidence="3" id="KW-1185">Reference proteome</keyword>
<reference evidence="2 3" key="1">
    <citation type="submission" date="2023-12" db="EMBL/GenBank/DDBJ databases">
        <title>Baltic Sea Cyanobacteria.</title>
        <authorList>
            <person name="Delbaje E."/>
            <person name="Fewer D.P."/>
            <person name="Shishido T.K."/>
        </authorList>
    </citation>
    <scope>NUCLEOTIDE SEQUENCE [LARGE SCALE GENOMIC DNA]</scope>
    <source>
        <strain evidence="2 3">UHCC 0139</strain>
    </source>
</reference>
<feature type="transmembrane region" description="Helical" evidence="1">
    <location>
        <begin position="53"/>
        <end position="75"/>
    </location>
</feature>
<name>A0ABU5RXL9_9CYAN</name>
<evidence type="ECO:0000313" key="3">
    <source>
        <dbReference type="Proteomes" id="UP001304461"/>
    </source>
</evidence>
<comment type="caution">
    <text evidence="2">The sequence shown here is derived from an EMBL/GenBank/DDBJ whole genome shotgun (WGS) entry which is preliminary data.</text>
</comment>
<evidence type="ECO:0000313" key="2">
    <source>
        <dbReference type="EMBL" id="MEA5392535.1"/>
    </source>
</evidence>
<gene>
    <name evidence="2" type="ORF">VB738_14825</name>
</gene>
<keyword evidence="1" id="KW-0812">Transmembrane</keyword>
<sequence>MQTLSPTPAALAELQPPRGYRVLAWLGLAVNLLALPLGLAAILFSSFWRTANVVVYTSAVLPAVALGVVACVALLKWRLWGQVLAIVALSLDLAIEMAYGIVRLALVGEERLLLAVGAPLAWGLTLAALVFWCRPAIRSYLR</sequence>
<evidence type="ECO:0000256" key="1">
    <source>
        <dbReference type="SAM" id="Phobius"/>
    </source>
</evidence>